<dbReference type="Gene3D" id="3.30.40.10">
    <property type="entry name" value="Zinc/RING finger domain, C3HC4 (zinc finger)"/>
    <property type="match status" value="1"/>
</dbReference>
<gene>
    <name evidence="6" type="ORF">RS030_4625</name>
</gene>
<evidence type="ECO:0000313" key="6">
    <source>
        <dbReference type="EMBL" id="KAK6588531.1"/>
    </source>
</evidence>
<name>A0AAV9XV24_9CRYT</name>
<comment type="caution">
    <text evidence="6">The sequence shown here is derived from an EMBL/GenBank/DDBJ whole genome shotgun (WGS) entry which is preliminary data.</text>
</comment>
<evidence type="ECO:0000256" key="4">
    <source>
        <dbReference type="SAM" id="MobiDB-lite"/>
    </source>
</evidence>
<feature type="domain" description="SPX" evidence="5">
    <location>
        <begin position="17"/>
        <end position="201"/>
    </location>
</feature>
<reference evidence="6 7" key="1">
    <citation type="submission" date="2023-10" db="EMBL/GenBank/DDBJ databases">
        <title>Comparative genomics analysis reveals potential genetic determinants of host preference in Cryptosporidium xiaoi.</title>
        <authorList>
            <person name="Xiao L."/>
            <person name="Li J."/>
        </authorList>
    </citation>
    <scope>NUCLEOTIDE SEQUENCE [LARGE SCALE GENOMIC DNA]</scope>
    <source>
        <strain evidence="6 7">52996</strain>
    </source>
</reference>
<evidence type="ECO:0000259" key="5">
    <source>
        <dbReference type="PROSITE" id="PS51382"/>
    </source>
</evidence>
<sequence length="846" mass="97830">MTVKSNVKIADNGLEIIKFSKGIQVQARNNRGTRYLNYKLLIRKIRWVFEQEEEKNFAEAQKYDLIFKDILLRDINRMDSMYSRDISYIRDLMCILSRDIWSISVSPQSNVMYSSMRINNRADDINNLSSMFISSLSSLINPSFELVNERKIVDWLHNLLECCGKLAKLRSYIIWNSIAVIKVLKKRKNKISINRFMKNPIDAYSLLNSHEFYKGLTLEYLNRNLRNIMVKVFKKDMFSEVCQKCKKKTFEPIKSICNHILCWRCIISVNETLIVENHTSKSYGNFNTEDNNGDGVDEGNSFVDSYSLELNPYFKPENNEEDSKPISTETKNRNQIGFKKIRNRPFKNCPVCHMKWSRNPVSLQVENKLIKLCIQEYKNKNFLTGILELDTIVQSSVSNVGFISSDEESEEENFSENDVGSAMSINNEYEVSDCYRERKINKLGVSVINKDSLSPSTNFSNSYNISYRPQSSLSTITSSNNSTDDNYSSSPGSKSYSNLNFNQKISSCNNCNNNFCHEYEFDSDIIGGQRKNHNYSNNTYAHRINPQRVNLRQYNSYNVNLNNRNKKHFDNEWEGNNLRQEFVWDKINKTGNDFRCNNSNISYNHSQNKHFNQKKNYHSVMNHNRTSDHQQNWSRSINSNNSLFGNTGMRNFEYDNCGNQINKNRSLFFYDGNSFNNGNNPSLFNFQNQINGNIWSNGYQGTIGKNSVPVTNNANNRLGLNINYNHSTDLNVDSSGNLKVGPTQVQFNNQVHTFKDSVVGGDRLWEPSNIQMKYDNKRTTELKFNGVYLGTNLGVFLNNNFLNDSNQDYNRAGNNNNVFSAINYNFNDGIVSLDSKLLELFEGFGI</sequence>
<evidence type="ECO:0000256" key="1">
    <source>
        <dbReference type="ARBA" id="ARBA00022723"/>
    </source>
</evidence>
<dbReference type="GO" id="GO:0008270">
    <property type="term" value="F:zinc ion binding"/>
    <property type="evidence" value="ECO:0007669"/>
    <property type="project" value="UniProtKB-KW"/>
</dbReference>
<dbReference type="InterPro" id="IPR017907">
    <property type="entry name" value="Znf_RING_CS"/>
</dbReference>
<dbReference type="PROSITE" id="PS00518">
    <property type="entry name" value="ZF_RING_1"/>
    <property type="match status" value="1"/>
</dbReference>
<dbReference type="InterPro" id="IPR004331">
    <property type="entry name" value="SPX_dom"/>
</dbReference>
<keyword evidence="2" id="KW-0863">Zinc-finger</keyword>
<proteinExistence type="predicted"/>
<dbReference type="AlphaFoldDB" id="A0AAV9XV24"/>
<protein>
    <recommendedName>
        <fullName evidence="5">SPX domain-containing protein</fullName>
    </recommendedName>
</protein>
<feature type="region of interest" description="Disordered" evidence="4">
    <location>
        <begin position="472"/>
        <end position="494"/>
    </location>
</feature>
<dbReference type="Proteomes" id="UP001311799">
    <property type="component" value="Unassembled WGS sequence"/>
</dbReference>
<evidence type="ECO:0000313" key="7">
    <source>
        <dbReference type="Proteomes" id="UP001311799"/>
    </source>
</evidence>
<evidence type="ECO:0000256" key="3">
    <source>
        <dbReference type="ARBA" id="ARBA00022833"/>
    </source>
</evidence>
<dbReference type="EMBL" id="JAWDEY010000032">
    <property type="protein sequence ID" value="KAK6588531.1"/>
    <property type="molecule type" value="Genomic_DNA"/>
</dbReference>
<keyword evidence="3" id="KW-0862">Zinc</keyword>
<keyword evidence="1" id="KW-0479">Metal-binding</keyword>
<evidence type="ECO:0000256" key="2">
    <source>
        <dbReference type="ARBA" id="ARBA00022771"/>
    </source>
</evidence>
<dbReference type="SUPFAM" id="SSF57850">
    <property type="entry name" value="RING/U-box"/>
    <property type="match status" value="1"/>
</dbReference>
<keyword evidence="7" id="KW-1185">Reference proteome</keyword>
<organism evidence="6 7">
    <name type="scientific">Cryptosporidium xiaoi</name>
    <dbReference type="NCBI Taxonomy" id="659607"/>
    <lineage>
        <taxon>Eukaryota</taxon>
        <taxon>Sar</taxon>
        <taxon>Alveolata</taxon>
        <taxon>Apicomplexa</taxon>
        <taxon>Conoidasida</taxon>
        <taxon>Coccidia</taxon>
        <taxon>Eucoccidiorida</taxon>
        <taxon>Eimeriorina</taxon>
        <taxon>Cryptosporidiidae</taxon>
        <taxon>Cryptosporidium</taxon>
    </lineage>
</organism>
<dbReference type="PROSITE" id="PS51382">
    <property type="entry name" value="SPX"/>
    <property type="match status" value="1"/>
</dbReference>
<accession>A0AAV9XV24</accession>
<dbReference type="InterPro" id="IPR013083">
    <property type="entry name" value="Znf_RING/FYVE/PHD"/>
</dbReference>